<keyword evidence="7" id="KW-0333">Golgi apparatus</keyword>
<accession>A0A8T9C1D1</accession>
<feature type="non-terminal residue" evidence="10">
    <location>
        <position position="201"/>
    </location>
</feature>
<feature type="region of interest" description="Disordered" evidence="9">
    <location>
        <begin position="1"/>
        <end position="30"/>
    </location>
</feature>
<dbReference type="PANTHER" id="PTHR12952">
    <property type="entry name" value="SYS1"/>
    <property type="match status" value="1"/>
</dbReference>
<comment type="subcellular location">
    <subcellularLocation>
        <location evidence="1">Golgi apparatus membrane</location>
        <topology evidence="1">Multi-pass membrane protein</topology>
    </subcellularLocation>
</comment>
<evidence type="ECO:0000256" key="8">
    <source>
        <dbReference type="ARBA" id="ARBA00023136"/>
    </source>
</evidence>
<gene>
    <name evidence="10" type="primary">SYS1</name>
    <name evidence="10" type="ORF">LSUE1_G006693</name>
</gene>
<dbReference type="InterPro" id="IPR019185">
    <property type="entry name" value="Integral_membrane_SYS1-rel"/>
</dbReference>
<evidence type="ECO:0000256" key="1">
    <source>
        <dbReference type="ARBA" id="ARBA00004653"/>
    </source>
</evidence>
<reference evidence="10 11" key="1">
    <citation type="submission" date="2018-05" db="EMBL/GenBank/DDBJ databases">
        <title>Genome sequencing and assembly of the regulated plant pathogen Lachnellula willkommii and related sister species for the development of diagnostic species identification markers.</title>
        <authorList>
            <person name="Giroux E."/>
            <person name="Bilodeau G."/>
        </authorList>
    </citation>
    <scope>NUCLEOTIDE SEQUENCE [LARGE SCALE GENOMIC DNA]</scope>
    <source>
        <strain evidence="10 11">CBS 268.59</strain>
    </source>
</reference>
<dbReference type="GO" id="GO:0005829">
    <property type="term" value="C:cytosol"/>
    <property type="evidence" value="ECO:0007669"/>
    <property type="project" value="GOC"/>
</dbReference>
<keyword evidence="11" id="KW-1185">Reference proteome</keyword>
<name>A0A8T9C1D1_9HELO</name>
<comment type="caution">
    <text evidence="10">The sequence shown here is derived from an EMBL/GenBank/DDBJ whole genome shotgun (WGS) entry which is preliminary data.</text>
</comment>
<feature type="region of interest" description="Disordered" evidence="9">
    <location>
        <begin position="151"/>
        <end position="201"/>
    </location>
</feature>
<keyword evidence="8" id="KW-0472">Membrane</keyword>
<evidence type="ECO:0000256" key="5">
    <source>
        <dbReference type="ARBA" id="ARBA00022927"/>
    </source>
</evidence>
<dbReference type="GO" id="GO:0000139">
    <property type="term" value="C:Golgi membrane"/>
    <property type="evidence" value="ECO:0007669"/>
    <property type="project" value="UniProtKB-SubCell"/>
</dbReference>
<protein>
    <submittedName>
        <fullName evidence="10">Protein SYS1</fullName>
    </submittedName>
</protein>
<evidence type="ECO:0000256" key="7">
    <source>
        <dbReference type="ARBA" id="ARBA00023034"/>
    </source>
</evidence>
<keyword evidence="6" id="KW-1133">Transmembrane helix</keyword>
<keyword evidence="4" id="KW-0812">Transmembrane</keyword>
<evidence type="ECO:0000313" key="11">
    <source>
        <dbReference type="Proteomes" id="UP000469558"/>
    </source>
</evidence>
<dbReference type="GO" id="GO:0034067">
    <property type="term" value="P:protein localization to Golgi apparatus"/>
    <property type="evidence" value="ECO:0007669"/>
    <property type="project" value="TreeGrafter"/>
</dbReference>
<dbReference type="EMBL" id="QGMK01001563">
    <property type="protein sequence ID" value="TVY67438.1"/>
    <property type="molecule type" value="Genomic_DNA"/>
</dbReference>
<dbReference type="PANTHER" id="PTHR12952:SF0">
    <property type="entry name" value="PROTEIN SYS1 HOMOLOG"/>
    <property type="match status" value="1"/>
</dbReference>
<keyword evidence="5" id="KW-0653">Protein transport</keyword>
<comment type="similarity">
    <text evidence="2">Belongs to the SYS1 family.</text>
</comment>
<keyword evidence="3" id="KW-0813">Transport</keyword>
<proteinExistence type="inferred from homology"/>
<dbReference type="OrthoDB" id="542931at2759"/>
<dbReference type="Proteomes" id="UP000469558">
    <property type="component" value="Unassembled WGS sequence"/>
</dbReference>
<evidence type="ECO:0000313" key="10">
    <source>
        <dbReference type="EMBL" id="TVY67438.1"/>
    </source>
</evidence>
<evidence type="ECO:0000256" key="9">
    <source>
        <dbReference type="SAM" id="MobiDB-lite"/>
    </source>
</evidence>
<dbReference type="GO" id="GO:0005802">
    <property type="term" value="C:trans-Golgi network"/>
    <property type="evidence" value="ECO:0007669"/>
    <property type="project" value="TreeGrafter"/>
</dbReference>
<dbReference type="AlphaFoldDB" id="A0A8T9C1D1"/>
<dbReference type="Pfam" id="PF09801">
    <property type="entry name" value="SYS1"/>
    <property type="match status" value="1"/>
</dbReference>
<evidence type="ECO:0000256" key="4">
    <source>
        <dbReference type="ARBA" id="ARBA00022692"/>
    </source>
</evidence>
<evidence type="ECO:0000256" key="3">
    <source>
        <dbReference type="ARBA" id="ARBA00022448"/>
    </source>
</evidence>
<organism evidence="10 11">
    <name type="scientific">Lachnellula suecica</name>
    <dbReference type="NCBI Taxonomy" id="602035"/>
    <lineage>
        <taxon>Eukaryota</taxon>
        <taxon>Fungi</taxon>
        <taxon>Dikarya</taxon>
        <taxon>Ascomycota</taxon>
        <taxon>Pezizomycotina</taxon>
        <taxon>Leotiomycetes</taxon>
        <taxon>Helotiales</taxon>
        <taxon>Lachnaceae</taxon>
        <taxon>Lachnellula</taxon>
    </lineage>
</organism>
<evidence type="ECO:0000256" key="2">
    <source>
        <dbReference type="ARBA" id="ARBA00008160"/>
    </source>
</evidence>
<dbReference type="GO" id="GO:0043001">
    <property type="term" value="P:Golgi to plasma membrane protein transport"/>
    <property type="evidence" value="ECO:0007669"/>
    <property type="project" value="TreeGrafter"/>
</dbReference>
<evidence type="ECO:0000256" key="6">
    <source>
        <dbReference type="ARBA" id="ARBA00022989"/>
    </source>
</evidence>
<sequence>PRRFDRTPAPQNPLPNPTPTNNLVRRRDSADPIHGPGGREAFQFRSGAQLAESEGGYDGRVDAGLGLAVEFFVWCIINPLLHLAQQLVPDFALTLHFIHLVVTSLYSHSVPTNLLWWVLQIASAGVMISLGVWSCQWRELRPINFGGSNTAPAAQGENAAGESSGGGDEEEGYGRGRGRGRGRDGAGDYEMVSIKPEAEAS</sequence>
<dbReference type="GO" id="GO:0006895">
    <property type="term" value="P:Golgi to endosome transport"/>
    <property type="evidence" value="ECO:0007669"/>
    <property type="project" value="TreeGrafter"/>
</dbReference>